<dbReference type="InterPro" id="IPR014284">
    <property type="entry name" value="RNA_pol_sigma-70_dom"/>
</dbReference>
<keyword evidence="2" id="KW-0805">Transcription regulation</keyword>
<dbReference type="NCBIfam" id="TIGR02983">
    <property type="entry name" value="SigE-fam_strep"/>
    <property type="match status" value="1"/>
</dbReference>
<sequence length="182" mass="20601">MTKPDESTFRDFARAQAPGLRRVAYLLCGEWHLAEDLMQDALLKIYRAWSRVRETDRLGNYARRVLLRVWLDEKRKPWRRREHRAAPVPEVADEALDPAASAQRNWVGRIVRQGLAELPPKQRAAVVLRYFEELSVAEAAEVLGCSEGNVKSQTARGLAALGRILAPLDPTTASSRYEVNVP</sequence>
<dbReference type="Gene3D" id="1.10.1740.10">
    <property type="match status" value="1"/>
</dbReference>
<dbReference type="PANTHER" id="PTHR43133">
    <property type="entry name" value="RNA POLYMERASE ECF-TYPE SIGMA FACTO"/>
    <property type="match status" value="1"/>
</dbReference>
<evidence type="ECO:0000256" key="2">
    <source>
        <dbReference type="ARBA" id="ARBA00023015"/>
    </source>
</evidence>
<keyword evidence="9" id="KW-1185">Reference proteome</keyword>
<dbReference type="InterPro" id="IPR039425">
    <property type="entry name" value="RNA_pol_sigma-70-like"/>
</dbReference>
<dbReference type="SUPFAM" id="SSF88659">
    <property type="entry name" value="Sigma3 and sigma4 domains of RNA polymerase sigma factors"/>
    <property type="match status" value="1"/>
</dbReference>
<evidence type="ECO:0000259" key="6">
    <source>
        <dbReference type="Pfam" id="PF04542"/>
    </source>
</evidence>
<dbReference type="OrthoDB" id="3783006at2"/>
<dbReference type="InterPro" id="IPR007627">
    <property type="entry name" value="RNA_pol_sigma70_r2"/>
</dbReference>
<feature type="domain" description="RNA polymerase sigma-70 region 2" evidence="6">
    <location>
        <begin position="16"/>
        <end position="79"/>
    </location>
</feature>
<dbReference type="InterPro" id="IPR036388">
    <property type="entry name" value="WH-like_DNA-bd_sf"/>
</dbReference>
<keyword evidence="3" id="KW-0731">Sigma factor</keyword>
<dbReference type="InterPro" id="IPR013324">
    <property type="entry name" value="RNA_pol_sigma_r3/r4-like"/>
</dbReference>
<reference evidence="8 9" key="1">
    <citation type="submission" date="2019-06" db="EMBL/GenBank/DDBJ databases">
        <title>Sequencing the genomes of 1000 actinobacteria strains.</title>
        <authorList>
            <person name="Klenk H.-P."/>
        </authorList>
    </citation>
    <scope>NUCLEOTIDE SEQUENCE [LARGE SCALE GENOMIC DNA]</scope>
    <source>
        <strain evidence="8 9">DSM 45679</strain>
    </source>
</reference>
<evidence type="ECO:0000256" key="5">
    <source>
        <dbReference type="ARBA" id="ARBA00023163"/>
    </source>
</evidence>
<dbReference type="CDD" id="cd06171">
    <property type="entry name" value="Sigma70_r4"/>
    <property type="match status" value="1"/>
</dbReference>
<dbReference type="Pfam" id="PF08281">
    <property type="entry name" value="Sigma70_r4_2"/>
    <property type="match status" value="1"/>
</dbReference>
<keyword evidence="4" id="KW-0238">DNA-binding</keyword>
<dbReference type="NCBIfam" id="TIGR02937">
    <property type="entry name" value="sigma70-ECF"/>
    <property type="match status" value="1"/>
</dbReference>
<proteinExistence type="inferred from homology"/>
<dbReference type="Pfam" id="PF04542">
    <property type="entry name" value="Sigma70_r2"/>
    <property type="match status" value="1"/>
</dbReference>
<comment type="similarity">
    <text evidence="1">Belongs to the sigma-70 factor family. ECF subfamily.</text>
</comment>
<comment type="caution">
    <text evidence="8">The sequence shown here is derived from an EMBL/GenBank/DDBJ whole genome shotgun (WGS) entry which is preliminary data.</text>
</comment>
<dbReference type="GO" id="GO:0016987">
    <property type="term" value="F:sigma factor activity"/>
    <property type="evidence" value="ECO:0007669"/>
    <property type="project" value="UniProtKB-KW"/>
</dbReference>
<evidence type="ECO:0000256" key="4">
    <source>
        <dbReference type="ARBA" id="ARBA00023125"/>
    </source>
</evidence>
<protein>
    <submittedName>
        <fullName evidence="8">RNA polymerase sigma-70 factor (Sigma-E family)</fullName>
    </submittedName>
</protein>
<name>A0A542DKG8_AMYCI</name>
<feature type="domain" description="RNA polymerase sigma factor 70 region 4 type 2" evidence="7">
    <location>
        <begin position="110"/>
        <end position="161"/>
    </location>
</feature>
<dbReference type="RefSeq" id="WP_141999357.1">
    <property type="nucleotide sequence ID" value="NZ_VFML01000001.1"/>
</dbReference>
<dbReference type="InterPro" id="IPR013325">
    <property type="entry name" value="RNA_pol_sigma_r2"/>
</dbReference>
<dbReference type="PANTHER" id="PTHR43133:SF50">
    <property type="entry name" value="ECF RNA POLYMERASE SIGMA FACTOR SIGM"/>
    <property type="match status" value="1"/>
</dbReference>
<evidence type="ECO:0000313" key="9">
    <source>
        <dbReference type="Proteomes" id="UP000320876"/>
    </source>
</evidence>
<keyword evidence="5" id="KW-0804">Transcription</keyword>
<dbReference type="EMBL" id="VFML01000001">
    <property type="protein sequence ID" value="TQJ03579.1"/>
    <property type="molecule type" value="Genomic_DNA"/>
</dbReference>
<dbReference type="Proteomes" id="UP000320876">
    <property type="component" value="Unassembled WGS sequence"/>
</dbReference>
<organism evidence="8 9">
    <name type="scientific">Amycolatopsis cihanbeyliensis</name>
    <dbReference type="NCBI Taxonomy" id="1128664"/>
    <lineage>
        <taxon>Bacteria</taxon>
        <taxon>Bacillati</taxon>
        <taxon>Actinomycetota</taxon>
        <taxon>Actinomycetes</taxon>
        <taxon>Pseudonocardiales</taxon>
        <taxon>Pseudonocardiaceae</taxon>
        <taxon>Amycolatopsis</taxon>
    </lineage>
</organism>
<gene>
    <name evidence="8" type="ORF">FB471_3341</name>
</gene>
<dbReference type="GO" id="GO:0003677">
    <property type="term" value="F:DNA binding"/>
    <property type="evidence" value="ECO:0007669"/>
    <property type="project" value="UniProtKB-KW"/>
</dbReference>
<evidence type="ECO:0000313" key="8">
    <source>
        <dbReference type="EMBL" id="TQJ03579.1"/>
    </source>
</evidence>
<evidence type="ECO:0000259" key="7">
    <source>
        <dbReference type="Pfam" id="PF08281"/>
    </source>
</evidence>
<dbReference type="InterPro" id="IPR014325">
    <property type="entry name" value="RNA_pol_sigma-E_actinobac"/>
</dbReference>
<dbReference type="InterPro" id="IPR013249">
    <property type="entry name" value="RNA_pol_sigma70_r4_t2"/>
</dbReference>
<dbReference type="GO" id="GO:0006352">
    <property type="term" value="P:DNA-templated transcription initiation"/>
    <property type="evidence" value="ECO:0007669"/>
    <property type="project" value="InterPro"/>
</dbReference>
<evidence type="ECO:0000256" key="1">
    <source>
        <dbReference type="ARBA" id="ARBA00010641"/>
    </source>
</evidence>
<accession>A0A542DKG8</accession>
<dbReference type="SUPFAM" id="SSF88946">
    <property type="entry name" value="Sigma2 domain of RNA polymerase sigma factors"/>
    <property type="match status" value="1"/>
</dbReference>
<evidence type="ECO:0000256" key="3">
    <source>
        <dbReference type="ARBA" id="ARBA00023082"/>
    </source>
</evidence>
<dbReference type="Gene3D" id="1.10.10.10">
    <property type="entry name" value="Winged helix-like DNA-binding domain superfamily/Winged helix DNA-binding domain"/>
    <property type="match status" value="1"/>
</dbReference>
<dbReference type="AlphaFoldDB" id="A0A542DKG8"/>